<organism evidence="2 3">
    <name type="scientific">Friedmanniomyces simplex</name>
    <dbReference type="NCBI Taxonomy" id="329884"/>
    <lineage>
        <taxon>Eukaryota</taxon>
        <taxon>Fungi</taxon>
        <taxon>Dikarya</taxon>
        <taxon>Ascomycota</taxon>
        <taxon>Pezizomycotina</taxon>
        <taxon>Dothideomycetes</taxon>
        <taxon>Dothideomycetidae</taxon>
        <taxon>Mycosphaerellales</taxon>
        <taxon>Teratosphaeriaceae</taxon>
        <taxon>Friedmanniomyces</taxon>
    </lineage>
</organism>
<protein>
    <submittedName>
        <fullName evidence="2">Uncharacterized protein</fullName>
    </submittedName>
</protein>
<evidence type="ECO:0000313" key="2">
    <source>
        <dbReference type="EMBL" id="TKA70725.1"/>
    </source>
</evidence>
<feature type="compositionally biased region" description="Low complexity" evidence="1">
    <location>
        <begin position="124"/>
        <end position="141"/>
    </location>
</feature>
<feature type="compositionally biased region" description="Polar residues" evidence="1">
    <location>
        <begin position="8"/>
        <end position="22"/>
    </location>
</feature>
<sequence length="462" mass="45542">MIRKDTQPDTNGTNSAPNPTSNALGSSITSFYSWTYGPFAGADLYTWSQWITPTIIGTVVVTINEATNKTYSTTVFNEEYTTNGETKILTRTDTNAAGTVTQTLGSATLFSQTPIAVSQGPTTSGGQVVGPSPSGSSPTVAATSSDAATTIASALVFGGITASPVVVTVAATESSANSDQGISPATQYVVAGQTLKPGSSITIRSGSATTVVALPTDTSQTYLVVGSSTSTVEQQPAAPSALVFEGITASPIAVVATTADSTSTAGLPGGSNTAGPATQYVVASQTLVPGSTITVGSGGATTVVALQTDSSQTFLIVGSSTSTIGQQQISGTPPAFTIGSSVIAANSESQYLIDSRTLVPGGSAITVSGTVISLASGATEVVIGTSIEEITSGLGGYIWSGLGAGPTASSAAVGSTSGSSSPGSMSTSAGIAVQTSAGMQAYMADNLIAVAGAVITLICLRI</sequence>
<name>A0A4U0X864_9PEZI</name>
<evidence type="ECO:0000256" key="1">
    <source>
        <dbReference type="SAM" id="MobiDB-lite"/>
    </source>
</evidence>
<gene>
    <name evidence="2" type="ORF">B0A55_07561</name>
</gene>
<comment type="caution">
    <text evidence="2">The sequence shown here is derived from an EMBL/GenBank/DDBJ whole genome shotgun (WGS) entry which is preliminary data.</text>
</comment>
<dbReference type="Proteomes" id="UP000309340">
    <property type="component" value="Unassembled WGS sequence"/>
</dbReference>
<dbReference type="EMBL" id="NAJQ01000385">
    <property type="protein sequence ID" value="TKA70725.1"/>
    <property type="molecule type" value="Genomic_DNA"/>
</dbReference>
<dbReference type="AlphaFoldDB" id="A0A4U0X864"/>
<evidence type="ECO:0000313" key="3">
    <source>
        <dbReference type="Proteomes" id="UP000309340"/>
    </source>
</evidence>
<keyword evidence="3" id="KW-1185">Reference proteome</keyword>
<feature type="region of interest" description="Disordered" evidence="1">
    <location>
        <begin position="118"/>
        <end position="141"/>
    </location>
</feature>
<reference evidence="2 3" key="1">
    <citation type="submission" date="2017-03" db="EMBL/GenBank/DDBJ databases">
        <title>Genomes of endolithic fungi from Antarctica.</title>
        <authorList>
            <person name="Coleine C."/>
            <person name="Masonjones S."/>
            <person name="Stajich J.E."/>
        </authorList>
    </citation>
    <scope>NUCLEOTIDE SEQUENCE [LARGE SCALE GENOMIC DNA]</scope>
    <source>
        <strain evidence="2 3">CCFEE 5184</strain>
    </source>
</reference>
<proteinExistence type="predicted"/>
<feature type="region of interest" description="Disordered" evidence="1">
    <location>
        <begin position="1"/>
        <end position="22"/>
    </location>
</feature>
<dbReference type="STRING" id="329884.A0A4U0X864"/>
<dbReference type="OrthoDB" id="3942862at2759"/>
<accession>A0A4U0X864</accession>